<organism evidence="7 8">
    <name type="scientific">Shouchella xiaoxiensis</name>
    <dbReference type="NCBI Taxonomy" id="766895"/>
    <lineage>
        <taxon>Bacteria</taxon>
        <taxon>Bacillati</taxon>
        <taxon>Bacillota</taxon>
        <taxon>Bacilli</taxon>
        <taxon>Bacillales</taxon>
        <taxon>Bacillaceae</taxon>
        <taxon>Shouchella</taxon>
    </lineage>
</organism>
<feature type="chain" id="PRO_5047329267" evidence="5">
    <location>
        <begin position="28"/>
        <end position="551"/>
    </location>
</feature>
<dbReference type="InterPro" id="IPR039424">
    <property type="entry name" value="SBP_5"/>
</dbReference>
<comment type="subcellular location">
    <subcellularLocation>
        <location evidence="1">Cell membrane</location>
        <topology evidence="1">Lipid-anchor</topology>
    </subcellularLocation>
</comment>
<feature type="compositionally biased region" description="Polar residues" evidence="4">
    <location>
        <begin position="22"/>
        <end position="33"/>
    </location>
</feature>
<evidence type="ECO:0000256" key="2">
    <source>
        <dbReference type="ARBA" id="ARBA00005695"/>
    </source>
</evidence>
<dbReference type="SUPFAM" id="SSF53850">
    <property type="entry name" value="Periplasmic binding protein-like II"/>
    <property type="match status" value="1"/>
</dbReference>
<dbReference type="Gene3D" id="3.40.190.10">
    <property type="entry name" value="Periplasmic binding protein-like II"/>
    <property type="match status" value="1"/>
</dbReference>
<proteinExistence type="inferred from homology"/>
<feature type="signal peptide" evidence="5">
    <location>
        <begin position="1"/>
        <end position="27"/>
    </location>
</feature>
<dbReference type="Gene3D" id="3.90.76.10">
    <property type="entry name" value="Dipeptide-binding Protein, Domain 1"/>
    <property type="match status" value="1"/>
</dbReference>
<dbReference type="PROSITE" id="PS01040">
    <property type="entry name" value="SBP_BACTERIAL_5"/>
    <property type="match status" value="1"/>
</dbReference>
<evidence type="ECO:0000256" key="5">
    <source>
        <dbReference type="SAM" id="SignalP"/>
    </source>
</evidence>
<reference evidence="7" key="1">
    <citation type="submission" date="2021-01" db="EMBL/GenBank/DDBJ databases">
        <title>Genomic Encyclopedia of Type Strains, Phase IV (KMG-IV): sequencing the most valuable type-strain genomes for metagenomic binning, comparative biology and taxonomic classification.</title>
        <authorList>
            <person name="Goeker M."/>
        </authorList>
    </citation>
    <scope>NUCLEOTIDE SEQUENCE</scope>
    <source>
        <strain evidence="7">DSM 21943</strain>
    </source>
</reference>
<keyword evidence="3 5" id="KW-0732">Signal</keyword>
<comment type="caution">
    <text evidence="7">The sequence shown here is derived from an EMBL/GenBank/DDBJ whole genome shotgun (WGS) entry which is preliminary data.</text>
</comment>
<evidence type="ECO:0000259" key="6">
    <source>
        <dbReference type="Pfam" id="PF00496"/>
    </source>
</evidence>
<dbReference type="InterPro" id="IPR000914">
    <property type="entry name" value="SBP_5_dom"/>
</dbReference>
<evidence type="ECO:0000256" key="4">
    <source>
        <dbReference type="SAM" id="MobiDB-lite"/>
    </source>
</evidence>
<feature type="region of interest" description="Disordered" evidence="4">
    <location>
        <begin position="22"/>
        <end position="48"/>
    </location>
</feature>
<name>A0ABS2ST21_9BACI</name>
<dbReference type="Gene3D" id="3.10.105.10">
    <property type="entry name" value="Dipeptide-binding Protein, Domain 3"/>
    <property type="match status" value="1"/>
</dbReference>
<evidence type="ECO:0000313" key="8">
    <source>
        <dbReference type="Proteomes" id="UP001179280"/>
    </source>
</evidence>
<dbReference type="PANTHER" id="PTHR30290">
    <property type="entry name" value="PERIPLASMIC BINDING COMPONENT OF ABC TRANSPORTER"/>
    <property type="match status" value="1"/>
</dbReference>
<dbReference type="RefSeq" id="WP_204465897.1">
    <property type="nucleotide sequence ID" value="NZ_JAFBCV010000005.1"/>
</dbReference>
<evidence type="ECO:0000256" key="1">
    <source>
        <dbReference type="ARBA" id="ARBA00004193"/>
    </source>
</evidence>
<dbReference type="Proteomes" id="UP001179280">
    <property type="component" value="Unassembled WGS sequence"/>
</dbReference>
<dbReference type="CDD" id="cd08504">
    <property type="entry name" value="PBP2_OppA"/>
    <property type="match status" value="1"/>
</dbReference>
<feature type="domain" description="Solute-binding protein family 5" evidence="6">
    <location>
        <begin position="93"/>
        <end position="471"/>
    </location>
</feature>
<evidence type="ECO:0000256" key="3">
    <source>
        <dbReference type="ARBA" id="ARBA00022729"/>
    </source>
</evidence>
<protein>
    <submittedName>
        <fullName evidence="7">Dipeptide transport system substrate-binding protein</fullName>
    </submittedName>
</protein>
<evidence type="ECO:0000313" key="7">
    <source>
        <dbReference type="EMBL" id="MBM7838669.1"/>
    </source>
</evidence>
<accession>A0ABS2ST21</accession>
<comment type="similarity">
    <text evidence="2">Belongs to the bacterial solute-binding protein 5 family.</text>
</comment>
<dbReference type="PANTHER" id="PTHR30290:SF79">
    <property type="entry name" value="DIPEPTIDE-BINDING PROTEIN DPPE"/>
    <property type="match status" value="1"/>
</dbReference>
<dbReference type="PROSITE" id="PS51257">
    <property type="entry name" value="PROKAR_LIPOPROTEIN"/>
    <property type="match status" value="1"/>
</dbReference>
<dbReference type="PIRSF" id="PIRSF002741">
    <property type="entry name" value="MppA"/>
    <property type="match status" value="1"/>
</dbReference>
<dbReference type="InterPro" id="IPR023765">
    <property type="entry name" value="SBP_5_CS"/>
</dbReference>
<dbReference type="EMBL" id="JAFBCV010000005">
    <property type="protein sequence ID" value="MBM7838669.1"/>
    <property type="molecule type" value="Genomic_DNA"/>
</dbReference>
<dbReference type="InterPro" id="IPR030678">
    <property type="entry name" value="Peptide/Ni-bd"/>
</dbReference>
<dbReference type="Pfam" id="PF00496">
    <property type="entry name" value="SBP_bac_5"/>
    <property type="match status" value="1"/>
</dbReference>
<keyword evidence="8" id="KW-1185">Reference proteome</keyword>
<gene>
    <name evidence="7" type="ORF">JOC54_001928</name>
</gene>
<sequence length="551" mass="61153">MKKNWLVGSFVAVLALTVAGCTTGSSGDDTNTPSDSENGSGEEGESTGDKILLLNNGAEPATLNPQTAFESVSSAPLNNLMEGLLRLGKDHTPEEATAESYDISDDGLTYTFTIREDANWSNGDPVTAGDFEYAWKLLVNPETASSAAFLADLIEGASEYNDGSGSVDDVMVTALDEKTLEVVLTSPQQYFLNLITNPSFFPVHQETSEENADWHTSADTYIGNGPFELSGWDHNSELRMTRNDEYWDADNVALDGVTWNMIEDANTAYQLFQQGGLHSVAPPADLAESLIADGEVDLYEQAGTYFYRFLTTEEPFQNKKIRQAFAKAVDRESIVEQVIRQGQEPAGGFVSYGFTEPSGEDFREVGGDLFEFNVEEAKQLLEEGMAEEGYDELPPVTISYSSGPSEHERIAETLQNMYSTNLEIDVELQVVESSVFLDRQRGLEMQMSRSSFLADYADPINFLESFITDSSMNRTGWSNEAYDQLIAESKVEGDEERRFELLHEAEEIVLEEMPFFPLYFYNQPVLQSDAVSGIVRHPVGYIELKWADLNE</sequence>